<dbReference type="AlphaFoldDB" id="A0A2T4ZHQ1"/>
<evidence type="ECO:0000313" key="3">
    <source>
        <dbReference type="EMBL" id="PTM61519.1"/>
    </source>
</evidence>
<protein>
    <submittedName>
        <fullName evidence="3">SH3 domain-containing protein</fullName>
    </submittedName>
</protein>
<dbReference type="EMBL" id="PZZL01000001">
    <property type="protein sequence ID" value="PTM61519.1"/>
    <property type="molecule type" value="Genomic_DNA"/>
</dbReference>
<dbReference type="OrthoDB" id="8451772at2"/>
<dbReference type="Gene3D" id="2.30.30.40">
    <property type="entry name" value="SH3 Domains"/>
    <property type="match status" value="1"/>
</dbReference>
<name>A0A2T4ZHQ1_9HYPH</name>
<dbReference type="Pfam" id="PF08239">
    <property type="entry name" value="SH3_3"/>
    <property type="match status" value="1"/>
</dbReference>
<evidence type="ECO:0000313" key="4">
    <source>
        <dbReference type="Proteomes" id="UP000241808"/>
    </source>
</evidence>
<feature type="chain" id="PRO_5015601125" evidence="1">
    <location>
        <begin position="22"/>
        <end position="140"/>
    </location>
</feature>
<sequence length="140" mass="14633">MKRVLFAAAVATAMGAGAAMAAPAVVTTDLNVRAGQGTNHPVVGVLPEGSVVETRGCGDGWCFIPQLGGYASSSYLQPAGRGAMRVERGPRVVERYEPYAGPMTGDPVWRDGYDDEPYIRGGGIGFSFGTPGAYVGGWRY</sequence>
<dbReference type="InterPro" id="IPR003646">
    <property type="entry name" value="SH3-like_bac-type"/>
</dbReference>
<reference evidence="3 4" key="1">
    <citation type="submission" date="2018-04" db="EMBL/GenBank/DDBJ databases">
        <title>Genomic Encyclopedia of Archaeal and Bacterial Type Strains, Phase II (KMG-II): from individual species to whole genera.</title>
        <authorList>
            <person name="Goeker M."/>
        </authorList>
    </citation>
    <scope>NUCLEOTIDE SEQUENCE [LARGE SCALE GENOMIC DNA]</scope>
    <source>
        <strain evidence="3 4">DSM 25521</strain>
    </source>
</reference>
<evidence type="ECO:0000256" key="1">
    <source>
        <dbReference type="SAM" id="SignalP"/>
    </source>
</evidence>
<gene>
    <name evidence="3" type="ORF">C8P69_101188</name>
</gene>
<accession>A0A2T4ZHQ1</accession>
<keyword evidence="4" id="KW-1185">Reference proteome</keyword>
<dbReference type="Proteomes" id="UP000241808">
    <property type="component" value="Unassembled WGS sequence"/>
</dbReference>
<feature type="domain" description="SH3b" evidence="2">
    <location>
        <begin position="29"/>
        <end position="77"/>
    </location>
</feature>
<organism evidence="3 4">
    <name type="scientific">Phreatobacter oligotrophus</name>
    <dbReference type="NCBI Taxonomy" id="1122261"/>
    <lineage>
        <taxon>Bacteria</taxon>
        <taxon>Pseudomonadati</taxon>
        <taxon>Pseudomonadota</taxon>
        <taxon>Alphaproteobacteria</taxon>
        <taxon>Hyphomicrobiales</taxon>
        <taxon>Phreatobacteraceae</taxon>
        <taxon>Phreatobacter</taxon>
    </lineage>
</organism>
<feature type="signal peptide" evidence="1">
    <location>
        <begin position="1"/>
        <end position="21"/>
    </location>
</feature>
<comment type="caution">
    <text evidence="3">The sequence shown here is derived from an EMBL/GenBank/DDBJ whole genome shotgun (WGS) entry which is preliminary data.</text>
</comment>
<evidence type="ECO:0000259" key="2">
    <source>
        <dbReference type="Pfam" id="PF08239"/>
    </source>
</evidence>
<keyword evidence="1" id="KW-0732">Signal</keyword>
<dbReference type="RefSeq" id="WP_108173986.1">
    <property type="nucleotide sequence ID" value="NZ_PZZL01000001.1"/>
</dbReference>
<proteinExistence type="predicted"/>